<dbReference type="AlphaFoldDB" id="W4KA56"/>
<evidence type="ECO:0000256" key="1">
    <source>
        <dbReference type="SAM" id="MobiDB-lite"/>
    </source>
</evidence>
<dbReference type="InterPro" id="IPR046521">
    <property type="entry name" value="DUF6698"/>
</dbReference>
<dbReference type="InParanoid" id="W4KA56"/>
<dbReference type="Proteomes" id="UP000030671">
    <property type="component" value="Unassembled WGS sequence"/>
</dbReference>
<proteinExistence type="predicted"/>
<feature type="compositionally biased region" description="Basic and acidic residues" evidence="1">
    <location>
        <begin position="505"/>
        <end position="518"/>
    </location>
</feature>
<dbReference type="RefSeq" id="XP_009545047.1">
    <property type="nucleotide sequence ID" value="XM_009546752.1"/>
</dbReference>
<dbReference type="KEGG" id="hir:HETIRDRAFT_119491"/>
<evidence type="ECO:0000313" key="2">
    <source>
        <dbReference type="EMBL" id="ETW82717.1"/>
    </source>
</evidence>
<evidence type="ECO:0000313" key="3">
    <source>
        <dbReference type="Proteomes" id="UP000030671"/>
    </source>
</evidence>
<sequence length="527" mass="58487">MAYPPLNIIMEVRRNSHDLYCNIQMVFLNGNTIMEHLANEDLEFDDETQAISDLAQVRNWDVHAYTSDWKIFNTILDSIPGLRDCYDKTPDMDLLLKLAKEMNQRANNGRATDAHTLKDAIKLYIPNWIPSAADDHDNKAQRGFNHAQYTKQIIPARYARLFQDDPVSTRAKLLDGRLVVSPRFMPSFVYEKPEDYSSDAVADGLFRGPLLLQVARHVLIGPNVSAIAKVQPGRGGNANKRRITRVTPELVAYLVVQGYFAMNSTTTWNAGSIKGAEAEFDYSILYYMVIKMFSPTLGDEENTWADETLQWMNEWFSLAPSLTETIADFNLSASNHSPTPTTTEGYERALPLPLSSSEAHDEPPIDPVLVEISHGPDVIQVLIIRHMHAEVPVPCPQPGGGIRGATHAPPIMHIPAPNIDHQSFPHAMPVSTAPGSSFPADSLHTTAVIPSTTKHNSERTRQVPASQATIVEHIPAQSHGLTKQYERTAPQEDSCSCGLSTGEDDERRRSDGGGKKIYEAGNSGKEW</sequence>
<accession>W4KA56</accession>
<reference evidence="2 3" key="1">
    <citation type="journal article" date="2012" name="New Phytol.">
        <title>Insight into trade-off between wood decay and parasitism from the genome of a fungal forest pathogen.</title>
        <authorList>
            <person name="Olson A."/>
            <person name="Aerts A."/>
            <person name="Asiegbu F."/>
            <person name="Belbahri L."/>
            <person name="Bouzid O."/>
            <person name="Broberg A."/>
            <person name="Canback B."/>
            <person name="Coutinho P.M."/>
            <person name="Cullen D."/>
            <person name="Dalman K."/>
            <person name="Deflorio G."/>
            <person name="van Diepen L.T."/>
            <person name="Dunand C."/>
            <person name="Duplessis S."/>
            <person name="Durling M."/>
            <person name="Gonthier P."/>
            <person name="Grimwood J."/>
            <person name="Fossdal C.G."/>
            <person name="Hansson D."/>
            <person name="Henrissat B."/>
            <person name="Hietala A."/>
            <person name="Himmelstrand K."/>
            <person name="Hoffmeister D."/>
            <person name="Hogberg N."/>
            <person name="James T.Y."/>
            <person name="Karlsson M."/>
            <person name="Kohler A."/>
            <person name="Kues U."/>
            <person name="Lee Y.H."/>
            <person name="Lin Y.C."/>
            <person name="Lind M."/>
            <person name="Lindquist E."/>
            <person name="Lombard V."/>
            <person name="Lucas S."/>
            <person name="Lunden K."/>
            <person name="Morin E."/>
            <person name="Murat C."/>
            <person name="Park J."/>
            <person name="Raffaello T."/>
            <person name="Rouze P."/>
            <person name="Salamov A."/>
            <person name="Schmutz J."/>
            <person name="Solheim H."/>
            <person name="Stahlberg J."/>
            <person name="Velez H."/>
            <person name="de Vries R.P."/>
            <person name="Wiebenga A."/>
            <person name="Woodward S."/>
            <person name="Yakovlev I."/>
            <person name="Garbelotto M."/>
            <person name="Martin F."/>
            <person name="Grigoriev I.V."/>
            <person name="Stenlid J."/>
        </authorList>
    </citation>
    <scope>NUCLEOTIDE SEQUENCE [LARGE SCALE GENOMIC DNA]</scope>
    <source>
        <strain evidence="2 3">TC 32-1</strain>
    </source>
</reference>
<dbReference type="EMBL" id="KI925457">
    <property type="protein sequence ID" value="ETW82717.1"/>
    <property type="molecule type" value="Genomic_DNA"/>
</dbReference>
<keyword evidence="3" id="KW-1185">Reference proteome</keyword>
<dbReference type="GeneID" id="20666656"/>
<dbReference type="Pfam" id="PF20414">
    <property type="entry name" value="DUF6698"/>
    <property type="match status" value="1"/>
</dbReference>
<gene>
    <name evidence="2" type="ORF">HETIRDRAFT_119491</name>
</gene>
<organism evidence="2 3">
    <name type="scientific">Heterobasidion irregulare (strain TC 32-1)</name>
    <dbReference type="NCBI Taxonomy" id="747525"/>
    <lineage>
        <taxon>Eukaryota</taxon>
        <taxon>Fungi</taxon>
        <taxon>Dikarya</taxon>
        <taxon>Basidiomycota</taxon>
        <taxon>Agaricomycotina</taxon>
        <taxon>Agaricomycetes</taxon>
        <taxon>Russulales</taxon>
        <taxon>Bondarzewiaceae</taxon>
        <taxon>Heterobasidion</taxon>
        <taxon>Heterobasidion annosum species complex</taxon>
    </lineage>
</organism>
<feature type="region of interest" description="Disordered" evidence="1">
    <location>
        <begin position="480"/>
        <end position="527"/>
    </location>
</feature>
<name>W4KA56_HETIT</name>
<dbReference type="OrthoDB" id="3220614at2759"/>
<dbReference type="HOGENOM" id="CLU_516834_0_0_1"/>
<protein>
    <submittedName>
        <fullName evidence="2">Uncharacterized protein</fullName>
    </submittedName>
</protein>